<accession>A0A438AKB4</accession>
<dbReference type="Pfam" id="PF24891">
    <property type="entry name" value="DUF7742"/>
    <property type="match status" value="1"/>
</dbReference>
<dbReference type="RefSeq" id="WP_127906240.1">
    <property type="nucleotide sequence ID" value="NZ_RQXX01000002.1"/>
</dbReference>
<dbReference type="EMBL" id="RQXX01000002">
    <property type="protein sequence ID" value="RVV99007.1"/>
    <property type="molecule type" value="Genomic_DNA"/>
</dbReference>
<keyword evidence="3" id="KW-1185">Reference proteome</keyword>
<sequence>MKPPRVGDALAAARALMCASEPAWRWRLARMIAEAGAAQGHARRHGAPHPRYGDGSLMMAALRRGAAAEPDLSDQRFARALVVVLEGLSPER</sequence>
<evidence type="ECO:0000259" key="1">
    <source>
        <dbReference type="Pfam" id="PF24891"/>
    </source>
</evidence>
<dbReference type="Proteomes" id="UP000285908">
    <property type="component" value="Unassembled WGS sequence"/>
</dbReference>
<protein>
    <recommendedName>
        <fullName evidence="1">DUF7742 domain-containing protein</fullName>
    </recommendedName>
</protein>
<evidence type="ECO:0000313" key="3">
    <source>
        <dbReference type="Proteomes" id="UP000285908"/>
    </source>
</evidence>
<organism evidence="2 3">
    <name type="scientific">Mesobaculum littorinae</name>
    <dbReference type="NCBI Taxonomy" id="2486419"/>
    <lineage>
        <taxon>Bacteria</taxon>
        <taxon>Pseudomonadati</taxon>
        <taxon>Pseudomonadota</taxon>
        <taxon>Alphaproteobacteria</taxon>
        <taxon>Rhodobacterales</taxon>
        <taxon>Roseobacteraceae</taxon>
        <taxon>Mesobaculum</taxon>
    </lineage>
</organism>
<comment type="caution">
    <text evidence="2">The sequence shown here is derived from an EMBL/GenBank/DDBJ whole genome shotgun (WGS) entry which is preliminary data.</text>
</comment>
<feature type="domain" description="DUF7742" evidence="1">
    <location>
        <begin position="5"/>
        <end position="88"/>
    </location>
</feature>
<reference evidence="2 3" key="1">
    <citation type="submission" date="2018-11" db="EMBL/GenBank/DDBJ databases">
        <title>Mesobaculum littorinae gen. nov., sp. nov., isolated from Littorina scabra that represents a novel genus of the order Rhodobacteraceae.</title>
        <authorList>
            <person name="Li F."/>
        </authorList>
    </citation>
    <scope>NUCLEOTIDE SEQUENCE [LARGE SCALE GENOMIC DNA]</scope>
    <source>
        <strain evidence="2 3">M0103</strain>
    </source>
</reference>
<proteinExistence type="predicted"/>
<name>A0A438AKB4_9RHOB</name>
<evidence type="ECO:0000313" key="2">
    <source>
        <dbReference type="EMBL" id="RVV99007.1"/>
    </source>
</evidence>
<dbReference type="AlphaFoldDB" id="A0A438AKB4"/>
<dbReference type="InterPro" id="IPR056644">
    <property type="entry name" value="DUF7742"/>
</dbReference>
<gene>
    <name evidence="2" type="ORF">EKE94_09030</name>
</gene>